<keyword evidence="1" id="KW-0378">Hydrolase</keyword>
<dbReference type="EMBL" id="BMJY01000002">
    <property type="protein sequence ID" value="GGH37011.1"/>
    <property type="molecule type" value="Genomic_DNA"/>
</dbReference>
<sequence>MENVARARSLALTREIHPGNAQANNAVWADDFGPELLDGLSVERDLAYGDDERHRLDVYTDGRSASPRPVIVFLHGGNFVAGAKHTDGTPFYDNVGAWAAHNGYVGVVSNYRLAPAHRFPSGIEDVESLVSWLREHVAEHDGDPSAIFLMGASAGATQIAHYVSSRTASDTAIAGAMLLSGRYDYRTLPLDAVLHNYYGDSPDLEEISPLPRLVETRVPLMVAITEFDPPEIQAHFVRLIDAYLHYTGTLPRICYLAGHNHFSEVTHLAGGDEALGTQVKGFVAACLDAAREAVA</sequence>
<dbReference type="Pfam" id="PF20434">
    <property type="entry name" value="BD-FAE"/>
    <property type="match status" value="1"/>
</dbReference>
<dbReference type="InterPro" id="IPR050300">
    <property type="entry name" value="GDXG_lipolytic_enzyme"/>
</dbReference>
<evidence type="ECO:0000313" key="3">
    <source>
        <dbReference type="EMBL" id="GGH37011.1"/>
    </source>
</evidence>
<evidence type="ECO:0000313" key="4">
    <source>
        <dbReference type="Proteomes" id="UP000657592"/>
    </source>
</evidence>
<dbReference type="Proteomes" id="UP000657592">
    <property type="component" value="Unassembled WGS sequence"/>
</dbReference>
<proteinExistence type="predicted"/>
<keyword evidence="4" id="KW-1185">Reference proteome</keyword>
<evidence type="ECO:0000259" key="2">
    <source>
        <dbReference type="Pfam" id="PF20434"/>
    </source>
</evidence>
<accession>A0A917MKV8</accession>
<dbReference type="AlphaFoldDB" id="A0A917MKV8"/>
<dbReference type="Gene3D" id="3.40.50.1820">
    <property type="entry name" value="alpha/beta hydrolase"/>
    <property type="match status" value="1"/>
</dbReference>
<reference evidence="3" key="1">
    <citation type="journal article" date="2014" name="Int. J. Syst. Evol. Microbiol.">
        <title>Complete genome sequence of Corynebacterium casei LMG S-19264T (=DSM 44701T), isolated from a smear-ripened cheese.</title>
        <authorList>
            <consortium name="US DOE Joint Genome Institute (JGI-PGF)"/>
            <person name="Walter F."/>
            <person name="Albersmeier A."/>
            <person name="Kalinowski J."/>
            <person name="Ruckert C."/>
        </authorList>
    </citation>
    <scope>NUCLEOTIDE SEQUENCE</scope>
    <source>
        <strain evidence="3">CGMCC 1.15794</strain>
    </source>
</reference>
<feature type="domain" description="BD-FAE-like" evidence="2">
    <location>
        <begin position="56"/>
        <end position="156"/>
    </location>
</feature>
<dbReference type="SUPFAM" id="SSF53474">
    <property type="entry name" value="alpha/beta-Hydrolases"/>
    <property type="match status" value="1"/>
</dbReference>
<comment type="caution">
    <text evidence="3">The sequence shown here is derived from an EMBL/GenBank/DDBJ whole genome shotgun (WGS) entry which is preliminary data.</text>
</comment>
<name>A0A917MKV8_9MICO</name>
<protein>
    <recommendedName>
        <fullName evidence="2">BD-FAE-like domain-containing protein</fullName>
    </recommendedName>
</protein>
<dbReference type="RefSeq" id="WP_188754829.1">
    <property type="nucleotide sequence ID" value="NZ_BMJY01000002.1"/>
</dbReference>
<reference evidence="3" key="2">
    <citation type="submission" date="2020-09" db="EMBL/GenBank/DDBJ databases">
        <authorList>
            <person name="Sun Q."/>
            <person name="Zhou Y."/>
        </authorList>
    </citation>
    <scope>NUCLEOTIDE SEQUENCE</scope>
    <source>
        <strain evidence="3">CGMCC 1.15794</strain>
    </source>
</reference>
<evidence type="ECO:0000256" key="1">
    <source>
        <dbReference type="ARBA" id="ARBA00022801"/>
    </source>
</evidence>
<dbReference type="PANTHER" id="PTHR48081">
    <property type="entry name" value="AB HYDROLASE SUPERFAMILY PROTEIN C4A8.06C"/>
    <property type="match status" value="1"/>
</dbReference>
<gene>
    <name evidence="3" type="ORF">GCM10010921_06570</name>
</gene>
<organism evidence="3 4">
    <name type="scientific">Microbacterium album</name>
    <dbReference type="NCBI Taxonomy" id="2053191"/>
    <lineage>
        <taxon>Bacteria</taxon>
        <taxon>Bacillati</taxon>
        <taxon>Actinomycetota</taxon>
        <taxon>Actinomycetes</taxon>
        <taxon>Micrococcales</taxon>
        <taxon>Microbacteriaceae</taxon>
        <taxon>Microbacterium</taxon>
    </lineage>
</organism>
<dbReference type="GO" id="GO:0016787">
    <property type="term" value="F:hydrolase activity"/>
    <property type="evidence" value="ECO:0007669"/>
    <property type="project" value="UniProtKB-KW"/>
</dbReference>
<dbReference type="PANTHER" id="PTHR48081:SF33">
    <property type="entry name" value="KYNURENINE FORMAMIDASE"/>
    <property type="match status" value="1"/>
</dbReference>
<dbReference type="InterPro" id="IPR049492">
    <property type="entry name" value="BD-FAE-like_dom"/>
</dbReference>
<dbReference type="InterPro" id="IPR029058">
    <property type="entry name" value="AB_hydrolase_fold"/>
</dbReference>